<feature type="region of interest" description="Disordered" evidence="1">
    <location>
        <begin position="36"/>
        <end position="154"/>
    </location>
</feature>
<protein>
    <submittedName>
        <fullName evidence="2">Uncharacterized protein</fullName>
    </submittedName>
</protein>
<dbReference type="EMBL" id="JAUIQD010000001">
    <property type="protein sequence ID" value="KAK3363474.1"/>
    <property type="molecule type" value="Genomic_DNA"/>
</dbReference>
<feature type="compositionally biased region" description="Low complexity" evidence="1">
    <location>
        <begin position="265"/>
        <end position="287"/>
    </location>
</feature>
<feature type="region of interest" description="Disordered" evidence="1">
    <location>
        <begin position="738"/>
        <end position="877"/>
    </location>
</feature>
<feature type="compositionally biased region" description="Acidic residues" evidence="1">
    <location>
        <begin position="1378"/>
        <end position="1387"/>
    </location>
</feature>
<feature type="compositionally biased region" description="Basic and acidic residues" evidence="1">
    <location>
        <begin position="1466"/>
        <end position="1475"/>
    </location>
</feature>
<sequence>MFGRRPRPPNPQPLTTATANPTAASAAALSAAAATAALRARPTTPTRVADVQTKRTLRRSASIASAASSDAQGRSSLQRRGSSSSMADRTLRSPSPHQTSSGTAPSHRQSHSTSYSTSEEMPPVPELPSGMGLNVRQPATGAHRESSHRKTNNLGLSVTPLRLASQQLASEDAPSWFGGAKMGDPRNVRRTDPAMASPPSSPPRVYQEEQVGDEARPSSRASSINFSYPGRARVGSPPVSPTDNRVPASLEAEGRPVHQVRQPKQTKQSSKTQSAAGPGGSSTAARSRPQSSEQAMVYDPNSRRMVRQADLRAVEEAVLEASQRGTHSKAKKQTNQRAGSHLAQGTVARLRSSASNSGQERKSQVPSLALQTQTRTLDELPRATESQGDFEEPAVKAIISSPRIEAKRMEQQRALNHSLLSQTVGSLLPQAIRRQPSVVKEESEPELGPNHYTPRVISDALDAVPARLRLYTETGSEASQDEGHSQRPSPLSNSAYASPPQSPGFVQYPAEAAKIEAPEPQSFHIPNTADILRERTHSNSPVRQAHFGPVSSSLTVKHSPPARSISPRKSALKQTSPSRGASPSEESSEASANVAPREEHPVARKKSVRVSFDDGGTVVVGESASTNRTESTVLSSPQNTAGRRPWYGNIGRGKKELPPLDDDEIMKPRPALPSFGSVRDKKPRETIIDEGGRPLVRPIGDITYSTPLTNHPKTAEIYGAAVGSLGQSTDHALGSVLAREQEEKSKIPANISRFREPLPPVVTTVEGSGYNSDSSSNSELEDTEAENPREAVAPQGRQSVVAKSSETLAGSDNPNSAIPAEVAHGDGGIRDAPVPAISISQPTPPVTEKHISKPYFDVPGGFPEDDSDMSAPDAPEVATLPTSEVKSYAGNRAALSEMAATPSTPAIPQPTSLSVAEPPSDSESSIYSDAYEDLSELDGDGFQSLDAVVESPISPSGLVDPLHKERTPSKLAQEGPPIHETKPPRPATPVDTQPAVPPQDEWEQAKAFWRSLTADKRAQLEKEASEDAGIEGDREEASPSQKPKKKKSVERRTSERKALAVHLAQQIIAQQQRERASQSERSYMIKPGTVWAEVEVDAPIPTMRTTLRGGPRQPAATTSSNDGTLLRKSMRPSGSITNNIEPVRPSWARPSDVKPKLSVSTPLPPAVPPTTAVGRRKGESRTEPVMSNQTYLPPAIKRRDSTGSESSFKRSRVAPGRQASGFRQSMRYTSPPSTRTEKRPSKRFSLRSLSPSGSFGRSTDLPPVSLTTGSQMRQTLRDSSSERKRSPPRMRIPTFGLSAGVKKAGKKTSGSGFSSRFGESSDEDGGGATPGFRSRFEDSSDDEAVSAAALTKTLPLPRSTTLGHLRSQQSVASTALPEELEESEELPDTNMGKEQTKQSNPDSPARQPGKLVSSQTAPIIGTTTTTVTAERRNSTASKRSSFMSALRRKKGDSAGKISRPAIVESAARRDTKLERNLSQLRGIRDAETEAEAEEDVEETKVEKGSPRSPKLQKRIVSLARSASSTNTGQEGELPSPLALALMPAITATAPASMTSNVGERSADLNGGLTGEDDKEFIASLRRPSTSGNLGTRTMSGGALPQGQYQQRTTPGFLQRRTLSSGMMSVDAASAAGTAASATMKKKKFGALRRMFGLDE</sequence>
<feature type="compositionally biased region" description="Polar residues" evidence="1">
    <location>
        <begin position="901"/>
        <end position="914"/>
    </location>
</feature>
<feature type="region of interest" description="Disordered" evidence="1">
    <location>
        <begin position="1"/>
        <end position="23"/>
    </location>
</feature>
<feature type="compositionally biased region" description="Polar residues" evidence="1">
    <location>
        <begin position="1582"/>
        <end position="1594"/>
    </location>
</feature>
<feature type="compositionally biased region" description="Low complexity" evidence="1">
    <location>
        <begin position="60"/>
        <end position="85"/>
    </location>
</feature>
<comment type="caution">
    <text evidence="2">The sequence shown here is derived from an EMBL/GenBank/DDBJ whole genome shotgun (WGS) entry which is preliminary data.</text>
</comment>
<dbReference type="Proteomes" id="UP001275084">
    <property type="component" value="Unassembled WGS sequence"/>
</dbReference>
<feature type="compositionally biased region" description="Acidic residues" evidence="1">
    <location>
        <begin position="1488"/>
        <end position="1497"/>
    </location>
</feature>
<feature type="compositionally biased region" description="Low complexity" evidence="1">
    <location>
        <begin position="1309"/>
        <end position="1318"/>
    </location>
</feature>
<reference evidence="2" key="1">
    <citation type="journal article" date="2023" name="Mol. Phylogenet. Evol.">
        <title>Genome-scale phylogeny and comparative genomics of the fungal order Sordariales.</title>
        <authorList>
            <person name="Hensen N."/>
            <person name="Bonometti L."/>
            <person name="Westerberg I."/>
            <person name="Brannstrom I.O."/>
            <person name="Guillou S."/>
            <person name="Cros-Aarteil S."/>
            <person name="Calhoun S."/>
            <person name="Haridas S."/>
            <person name="Kuo A."/>
            <person name="Mondo S."/>
            <person name="Pangilinan J."/>
            <person name="Riley R."/>
            <person name="LaButti K."/>
            <person name="Andreopoulos B."/>
            <person name="Lipzen A."/>
            <person name="Chen C."/>
            <person name="Yan M."/>
            <person name="Daum C."/>
            <person name="Ng V."/>
            <person name="Clum A."/>
            <person name="Steindorff A."/>
            <person name="Ohm R.A."/>
            <person name="Martin F."/>
            <person name="Silar P."/>
            <person name="Natvig D.O."/>
            <person name="Lalanne C."/>
            <person name="Gautier V."/>
            <person name="Ament-Velasquez S.L."/>
            <person name="Kruys A."/>
            <person name="Hutchinson M.I."/>
            <person name="Powell A.J."/>
            <person name="Barry K."/>
            <person name="Miller A.N."/>
            <person name="Grigoriev I.V."/>
            <person name="Debuchy R."/>
            <person name="Gladieux P."/>
            <person name="Hiltunen Thoren M."/>
            <person name="Johannesson H."/>
        </authorList>
    </citation>
    <scope>NUCLEOTIDE SEQUENCE</scope>
    <source>
        <strain evidence="2">CBS 955.72</strain>
    </source>
</reference>
<feature type="compositionally biased region" description="Acidic residues" evidence="1">
    <location>
        <begin position="930"/>
        <end position="939"/>
    </location>
</feature>
<feature type="region of interest" description="Disordered" evidence="1">
    <location>
        <begin position="474"/>
        <end position="506"/>
    </location>
</feature>
<feature type="compositionally biased region" description="Polar residues" evidence="1">
    <location>
        <begin position="486"/>
        <end position="496"/>
    </location>
</feature>
<feature type="compositionally biased region" description="Basic and acidic residues" evidence="1">
    <location>
        <begin position="1013"/>
        <end position="1037"/>
    </location>
</feature>
<proteinExistence type="predicted"/>
<feature type="region of interest" description="Disordered" evidence="1">
    <location>
        <begin position="1582"/>
        <end position="1606"/>
    </location>
</feature>
<feature type="region of interest" description="Disordered" evidence="1">
    <location>
        <begin position="320"/>
        <end position="389"/>
    </location>
</feature>
<gene>
    <name evidence="2" type="ORF">B0T25DRAFT_43362</name>
</gene>
<reference evidence="2" key="2">
    <citation type="submission" date="2023-06" db="EMBL/GenBank/DDBJ databases">
        <authorList>
            <consortium name="Lawrence Berkeley National Laboratory"/>
            <person name="Haridas S."/>
            <person name="Hensen N."/>
            <person name="Bonometti L."/>
            <person name="Westerberg I."/>
            <person name="Brannstrom I.O."/>
            <person name="Guillou S."/>
            <person name="Cros-Aarteil S."/>
            <person name="Calhoun S."/>
            <person name="Kuo A."/>
            <person name="Mondo S."/>
            <person name="Pangilinan J."/>
            <person name="Riley R."/>
            <person name="Labutti K."/>
            <person name="Andreopoulos B."/>
            <person name="Lipzen A."/>
            <person name="Chen C."/>
            <person name="Yanf M."/>
            <person name="Daum C."/>
            <person name="Ng V."/>
            <person name="Clum A."/>
            <person name="Steindorff A."/>
            <person name="Ohm R."/>
            <person name="Martin F."/>
            <person name="Silar P."/>
            <person name="Natvig D."/>
            <person name="Lalanne C."/>
            <person name="Gautier V."/>
            <person name="Ament-Velasquez S.L."/>
            <person name="Kruys A."/>
            <person name="Hutchinson M.I."/>
            <person name="Powell A.J."/>
            <person name="Barry K."/>
            <person name="Miller A.N."/>
            <person name="Grigoriev I.V."/>
            <person name="Debuchy R."/>
            <person name="Gladieux P."/>
            <person name="Thoren M.H."/>
            <person name="Johannesson H."/>
        </authorList>
    </citation>
    <scope>NUCLEOTIDE SEQUENCE</scope>
    <source>
        <strain evidence="2">CBS 955.72</strain>
    </source>
</reference>
<feature type="region of interest" description="Disordered" evidence="1">
    <location>
        <begin position="896"/>
        <end position="1058"/>
    </location>
</feature>
<evidence type="ECO:0000313" key="3">
    <source>
        <dbReference type="Proteomes" id="UP001275084"/>
    </source>
</evidence>
<feature type="compositionally biased region" description="Basic and acidic residues" evidence="1">
    <location>
        <begin position="183"/>
        <end position="192"/>
    </location>
</feature>
<name>A0AAJ0HVP9_9PEZI</name>
<feature type="compositionally biased region" description="Polar residues" evidence="1">
    <location>
        <begin position="796"/>
        <end position="816"/>
    </location>
</feature>
<evidence type="ECO:0000256" key="1">
    <source>
        <dbReference type="SAM" id="MobiDB-lite"/>
    </source>
</evidence>
<feature type="compositionally biased region" description="Polar residues" evidence="1">
    <location>
        <begin position="1247"/>
        <end position="1257"/>
    </location>
</feature>
<feature type="region of interest" description="Disordered" evidence="1">
    <location>
        <begin position="623"/>
        <end position="700"/>
    </location>
</feature>
<feature type="region of interest" description="Disordered" evidence="1">
    <location>
        <begin position="1103"/>
        <end position="1533"/>
    </location>
</feature>
<feature type="compositionally biased region" description="Polar residues" evidence="1">
    <location>
        <begin position="623"/>
        <end position="641"/>
    </location>
</feature>
<keyword evidence="3" id="KW-1185">Reference proteome</keyword>
<feature type="compositionally biased region" description="Low complexity" evidence="1">
    <location>
        <begin position="36"/>
        <end position="46"/>
    </location>
</feature>
<feature type="compositionally biased region" description="Polar residues" evidence="1">
    <location>
        <begin position="1265"/>
        <end position="1274"/>
    </location>
</feature>
<feature type="region of interest" description="Disordered" evidence="1">
    <location>
        <begin position="170"/>
        <end position="303"/>
    </location>
</feature>
<feature type="compositionally biased region" description="Low complexity" evidence="1">
    <location>
        <begin position="13"/>
        <end position="23"/>
    </location>
</feature>
<feature type="compositionally biased region" description="Polar residues" evidence="1">
    <location>
        <begin position="1221"/>
        <end position="1234"/>
    </location>
</feature>
<accession>A0AAJ0HVP9</accession>
<organism evidence="2 3">
    <name type="scientific">Lasiosphaeria hispida</name>
    <dbReference type="NCBI Taxonomy" id="260671"/>
    <lineage>
        <taxon>Eukaryota</taxon>
        <taxon>Fungi</taxon>
        <taxon>Dikarya</taxon>
        <taxon>Ascomycota</taxon>
        <taxon>Pezizomycotina</taxon>
        <taxon>Sordariomycetes</taxon>
        <taxon>Sordariomycetidae</taxon>
        <taxon>Sordariales</taxon>
        <taxon>Lasiosphaeriaceae</taxon>
        <taxon>Lasiosphaeria</taxon>
    </lineage>
</organism>
<feature type="compositionally biased region" description="Basic and acidic residues" evidence="1">
    <location>
        <begin position="678"/>
        <end position="692"/>
    </location>
</feature>
<feature type="region of interest" description="Disordered" evidence="1">
    <location>
        <begin position="541"/>
        <end position="609"/>
    </location>
</feature>
<feature type="compositionally biased region" description="Polar residues" evidence="1">
    <location>
        <begin position="92"/>
        <end position="119"/>
    </location>
</feature>
<feature type="compositionally biased region" description="Low complexity" evidence="1">
    <location>
        <begin position="576"/>
        <end position="592"/>
    </location>
</feature>
<feature type="compositionally biased region" description="Polar residues" evidence="1">
    <location>
        <begin position="1520"/>
        <end position="1529"/>
    </location>
</feature>
<evidence type="ECO:0000313" key="2">
    <source>
        <dbReference type="EMBL" id="KAK3363474.1"/>
    </source>
</evidence>
<feature type="compositionally biased region" description="Polar residues" evidence="1">
    <location>
        <begin position="1358"/>
        <end position="1373"/>
    </location>
</feature>
<feature type="compositionally biased region" description="Low complexity" evidence="1">
    <location>
        <begin position="767"/>
        <end position="778"/>
    </location>
</feature>
<feature type="compositionally biased region" description="Polar residues" evidence="1">
    <location>
        <begin position="352"/>
        <end position="375"/>
    </location>
</feature>
<feature type="compositionally biased region" description="Polar residues" evidence="1">
    <location>
        <begin position="1434"/>
        <end position="1443"/>
    </location>
</feature>
<feature type="compositionally biased region" description="Basic and acidic residues" evidence="1">
    <location>
        <begin position="1275"/>
        <end position="1285"/>
    </location>
</feature>